<name>A0A1G6WIJ7_9BACT</name>
<protein>
    <submittedName>
        <fullName evidence="1">Uncharacterized protein</fullName>
    </submittedName>
</protein>
<sequence length="85" mass="9655">MTNKNLSNNEEFLWIEDILLPEEVQITLEEIFSTENPEPIKVDKDNVIQVGIVTYLLAVKNGETKVKVIRTTKLQKIKISLDSAA</sequence>
<accession>A0A1G6WIJ7</accession>
<dbReference type="RefSeq" id="WP_139162795.1">
    <property type="nucleotide sequence ID" value="NZ_FNAC01000044.1"/>
</dbReference>
<keyword evidence="2" id="KW-1185">Reference proteome</keyword>
<dbReference type="EMBL" id="FNAC01000044">
    <property type="protein sequence ID" value="SDD64876.1"/>
    <property type="molecule type" value="Genomic_DNA"/>
</dbReference>
<dbReference type="AlphaFoldDB" id="A0A1G6WIJ7"/>
<dbReference type="Proteomes" id="UP000199060">
    <property type="component" value="Unassembled WGS sequence"/>
</dbReference>
<evidence type="ECO:0000313" key="2">
    <source>
        <dbReference type="Proteomes" id="UP000199060"/>
    </source>
</evidence>
<proteinExistence type="predicted"/>
<reference evidence="2" key="1">
    <citation type="submission" date="2016-10" db="EMBL/GenBank/DDBJ databases">
        <authorList>
            <person name="Varghese N."/>
            <person name="Submissions S."/>
        </authorList>
    </citation>
    <scope>NUCLEOTIDE SEQUENCE [LARGE SCALE GENOMIC DNA]</scope>
    <source>
        <strain evidence="2">DSM 23095</strain>
    </source>
</reference>
<gene>
    <name evidence="1" type="ORF">SAMN04488104_104410</name>
</gene>
<organism evidence="1 2">
    <name type="scientific">Algoriphagus faecimaris</name>
    <dbReference type="NCBI Taxonomy" id="686796"/>
    <lineage>
        <taxon>Bacteria</taxon>
        <taxon>Pseudomonadati</taxon>
        <taxon>Bacteroidota</taxon>
        <taxon>Cytophagia</taxon>
        <taxon>Cytophagales</taxon>
        <taxon>Cyclobacteriaceae</taxon>
        <taxon>Algoriphagus</taxon>
    </lineage>
</organism>
<dbReference type="STRING" id="686796.SAMN04488104_104410"/>
<evidence type="ECO:0000313" key="1">
    <source>
        <dbReference type="EMBL" id="SDD64876.1"/>
    </source>
</evidence>